<sequence>MHWLTFLPFLKNVEHSMLDLVMFLSEFYFRFCANKVLNMSVNKPDAGNEHTSVFSQPYNTTEFYIGLCLAVSSTVFIGSSFIIKKKALIRLNRTGAVRASAGGFGYLKEWIWWAGLLSMGIGEAANFAAYAFAPASLVTPLGALSVLVAAILSSRFLNENLNVLGKMGCVLCVLGSTVIVIHSPKEEEVESLSELLTKLQDPGFITYVVAVVSVSVFVAFCLGPRYGHRNVVVYITLCSAVGSLTVMGCKGLGLALKETLSGKHNEVGNWLTWIFLATVVLCITVQMNYLNKALDLFNTGIVTPVYYVLFTTLVIVASAILFREWQHLSGEDMLGNVCGFLTIIMAIVLLNAFRDTDVSMLDVRVLMRPKREMLVPCRDDRRGLGASYGSPGVTHNSI</sequence>
<accession>A0A067R542</accession>
<feature type="transmembrane region" description="Helical" evidence="6">
    <location>
        <begin position="127"/>
        <end position="152"/>
    </location>
</feature>
<evidence type="ECO:0000256" key="4">
    <source>
        <dbReference type="ARBA" id="ARBA00022989"/>
    </source>
</evidence>
<dbReference type="PANTHER" id="PTHR12570:SF92">
    <property type="entry name" value="SPICHTHYIN, ISOFORM B"/>
    <property type="match status" value="1"/>
</dbReference>
<reference evidence="7 8" key="1">
    <citation type="journal article" date="2014" name="Nat. Commun.">
        <title>Molecular traces of alternative social organization in a termite genome.</title>
        <authorList>
            <person name="Terrapon N."/>
            <person name="Li C."/>
            <person name="Robertson H.M."/>
            <person name="Ji L."/>
            <person name="Meng X."/>
            <person name="Booth W."/>
            <person name="Chen Z."/>
            <person name="Childers C.P."/>
            <person name="Glastad K.M."/>
            <person name="Gokhale K."/>
            <person name="Gowin J."/>
            <person name="Gronenberg W."/>
            <person name="Hermansen R.A."/>
            <person name="Hu H."/>
            <person name="Hunt B.G."/>
            <person name="Huylmans A.K."/>
            <person name="Khalil S.M."/>
            <person name="Mitchell R.D."/>
            <person name="Munoz-Torres M.C."/>
            <person name="Mustard J.A."/>
            <person name="Pan H."/>
            <person name="Reese J.T."/>
            <person name="Scharf M.E."/>
            <person name="Sun F."/>
            <person name="Vogel H."/>
            <person name="Xiao J."/>
            <person name="Yang W."/>
            <person name="Yang Z."/>
            <person name="Yang Z."/>
            <person name="Zhou J."/>
            <person name="Zhu J."/>
            <person name="Brent C.S."/>
            <person name="Elsik C.G."/>
            <person name="Goodisman M.A."/>
            <person name="Liberles D.A."/>
            <person name="Roe R.M."/>
            <person name="Vargo E.L."/>
            <person name="Vilcinskas A."/>
            <person name="Wang J."/>
            <person name="Bornberg-Bauer E."/>
            <person name="Korb J."/>
            <person name="Zhang G."/>
            <person name="Liebig J."/>
        </authorList>
    </citation>
    <scope>NUCLEOTIDE SEQUENCE [LARGE SCALE GENOMIC DNA]</scope>
    <source>
        <tissue evidence="7">Whole organism</tissue>
    </source>
</reference>
<evidence type="ECO:0000256" key="3">
    <source>
        <dbReference type="ARBA" id="ARBA00022692"/>
    </source>
</evidence>
<dbReference type="AlphaFoldDB" id="A0A067R542"/>
<keyword evidence="8" id="KW-1185">Reference proteome</keyword>
<dbReference type="GO" id="GO:0015095">
    <property type="term" value="F:magnesium ion transmembrane transporter activity"/>
    <property type="evidence" value="ECO:0007669"/>
    <property type="project" value="InterPro"/>
</dbReference>
<feature type="transmembrane region" description="Helical" evidence="6">
    <location>
        <begin position="204"/>
        <end position="224"/>
    </location>
</feature>
<feature type="transmembrane region" description="Helical" evidence="6">
    <location>
        <begin position="301"/>
        <end position="322"/>
    </location>
</feature>
<dbReference type="Pfam" id="PF05653">
    <property type="entry name" value="Mg_trans_NIPA"/>
    <property type="match status" value="1"/>
</dbReference>
<evidence type="ECO:0000313" key="8">
    <source>
        <dbReference type="Proteomes" id="UP000027135"/>
    </source>
</evidence>
<name>A0A067R542_ZOONE</name>
<evidence type="ECO:0000256" key="2">
    <source>
        <dbReference type="ARBA" id="ARBA00007230"/>
    </source>
</evidence>
<feature type="transmembrane region" description="Helical" evidence="6">
    <location>
        <begin position="95"/>
        <end position="115"/>
    </location>
</feature>
<comment type="similarity">
    <text evidence="2">Belongs to the NIPA family.</text>
</comment>
<keyword evidence="5 6" id="KW-0472">Membrane</keyword>
<dbReference type="OMA" id="QEWLWWA"/>
<comment type="subcellular location">
    <subcellularLocation>
        <location evidence="1">Membrane</location>
        <topology evidence="1">Multi-pass membrane protein</topology>
    </subcellularLocation>
</comment>
<protein>
    <submittedName>
        <fullName evidence="7">Magnesium transporter NIPA2</fullName>
    </submittedName>
</protein>
<organism evidence="7 8">
    <name type="scientific">Zootermopsis nevadensis</name>
    <name type="common">Dampwood termite</name>
    <dbReference type="NCBI Taxonomy" id="136037"/>
    <lineage>
        <taxon>Eukaryota</taxon>
        <taxon>Metazoa</taxon>
        <taxon>Ecdysozoa</taxon>
        <taxon>Arthropoda</taxon>
        <taxon>Hexapoda</taxon>
        <taxon>Insecta</taxon>
        <taxon>Pterygota</taxon>
        <taxon>Neoptera</taxon>
        <taxon>Polyneoptera</taxon>
        <taxon>Dictyoptera</taxon>
        <taxon>Blattodea</taxon>
        <taxon>Blattoidea</taxon>
        <taxon>Termitoidae</taxon>
        <taxon>Termopsidae</taxon>
        <taxon>Zootermopsis</taxon>
    </lineage>
</organism>
<dbReference type="STRING" id="136037.A0A067R542"/>
<dbReference type="PANTHER" id="PTHR12570">
    <property type="match status" value="1"/>
</dbReference>
<proteinExistence type="inferred from homology"/>
<evidence type="ECO:0000256" key="5">
    <source>
        <dbReference type="ARBA" id="ARBA00023136"/>
    </source>
</evidence>
<dbReference type="GO" id="GO:0016020">
    <property type="term" value="C:membrane"/>
    <property type="evidence" value="ECO:0007669"/>
    <property type="project" value="UniProtKB-SubCell"/>
</dbReference>
<dbReference type="InParanoid" id="A0A067R542"/>
<evidence type="ECO:0000256" key="6">
    <source>
        <dbReference type="SAM" id="Phobius"/>
    </source>
</evidence>
<dbReference type="InterPro" id="IPR037185">
    <property type="entry name" value="EmrE-like"/>
</dbReference>
<dbReference type="Proteomes" id="UP000027135">
    <property type="component" value="Unassembled WGS sequence"/>
</dbReference>
<feature type="transmembrane region" description="Helical" evidence="6">
    <location>
        <begin position="231"/>
        <end position="255"/>
    </location>
</feature>
<feature type="transmembrane region" description="Helical" evidence="6">
    <location>
        <begin position="63"/>
        <end position="83"/>
    </location>
</feature>
<evidence type="ECO:0000256" key="1">
    <source>
        <dbReference type="ARBA" id="ARBA00004141"/>
    </source>
</evidence>
<feature type="transmembrane region" description="Helical" evidence="6">
    <location>
        <begin position="334"/>
        <end position="353"/>
    </location>
</feature>
<evidence type="ECO:0000313" key="7">
    <source>
        <dbReference type="EMBL" id="KDR14379.1"/>
    </source>
</evidence>
<dbReference type="InterPro" id="IPR008521">
    <property type="entry name" value="Mg_trans_NIPA"/>
</dbReference>
<dbReference type="FunCoup" id="A0A067R542">
    <property type="interactions" value="757"/>
</dbReference>
<dbReference type="SUPFAM" id="SSF103481">
    <property type="entry name" value="Multidrug resistance efflux transporter EmrE"/>
    <property type="match status" value="1"/>
</dbReference>
<feature type="transmembrane region" description="Helical" evidence="6">
    <location>
        <begin position="270"/>
        <end position="289"/>
    </location>
</feature>
<gene>
    <name evidence="7" type="ORF">L798_10413</name>
</gene>
<dbReference type="eggNOG" id="KOG2922">
    <property type="taxonomic scope" value="Eukaryota"/>
</dbReference>
<keyword evidence="3 6" id="KW-0812">Transmembrane</keyword>
<keyword evidence="4 6" id="KW-1133">Transmembrane helix</keyword>
<dbReference type="OrthoDB" id="6428174at2759"/>
<feature type="transmembrane region" description="Helical" evidence="6">
    <location>
        <begin position="164"/>
        <end position="184"/>
    </location>
</feature>
<dbReference type="EMBL" id="KK852886">
    <property type="protein sequence ID" value="KDR14379.1"/>
    <property type="molecule type" value="Genomic_DNA"/>
</dbReference>